<keyword evidence="4" id="KW-1185">Reference proteome</keyword>
<protein>
    <recommendedName>
        <fullName evidence="5">Rieske domain-containing protein</fullName>
    </recommendedName>
</protein>
<feature type="signal peptide" evidence="2">
    <location>
        <begin position="1"/>
        <end position="20"/>
    </location>
</feature>
<dbReference type="PANTHER" id="PTHR21496">
    <property type="entry name" value="FERREDOXIN-RELATED"/>
    <property type="match status" value="1"/>
</dbReference>
<accession>A0ABD3PE48</accession>
<dbReference type="AlphaFoldDB" id="A0ABD3PE48"/>
<evidence type="ECO:0008006" key="5">
    <source>
        <dbReference type="Google" id="ProtNLM"/>
    </source>
</evidence>
<comment type="cofactor">
    <cofactor evidence="1">
        <name>[2Fe-2S] cluster</name>
        <dbReference type="ChEBI" id="CHEBI:190135"/>
    </cofactor>
</comment>
<dbReference type="PANTHER" id="PTHR21496:SF0">
    <property type="entry name" value="RIESKE DOMAIN-CONTAINING PROTEIN"/>
    <property type="match status" value="1"/>
</dbReference>
<dbReference type="EMBL" id="JALLPJ020000666">
    <property type="protein sequence ID" value="KAL3786071.1"/>
    <property type="molecule type" value="Genomic_DNA"/>
</dbReference>
<organism evidence="3 4">
    <name type="scientific">Cyclotella atomus</name>
    <dbReference type="NCBI Taxonomy" id="382360"/>
    <lineage>
        <taxon>Eukaryota</taxon>
        <taxon>Sar</taxon>
        <taxon>Stramenopiles</taxon>
        <taxon>Ochrophyta</taxon>
        <taxon>Bacillariophyta</taxon>
        <taxon>Coscinodiscophyceae</taxon>
        <taxon>Thalassiosirophycidae</taxon>
        <taxon>Stephanodiscales</taxon>
        <taxon>Stephanodiscaceae</taxon>
        <taxon>Cyclotella</taxon>
    </lineage>
</organism>
<reference evidence="3 4" key="1">
    <citation type="submission" date="2024-10" db="EMBL/GenBank/DDBJ databases">
        <title>Updated reference genomes for cyclostephanoid diatoms.</title>
        <authorList>
            <person name="Roberts W.R."/>
            <person name="Alverson A.J."/>
        </authorList>
    </citation>
    <scope>NUCLEOTIDE SEQUENCE [LARGE SCALE GENOMIC DNA]</scope>
    <source>
        <strain evidence="3 4">AJA010-31</strain>
    </source>
</reference>
<evidence type="ECO:0000256" key="1">
    <source>
        <dbReference type="ARBA" id="ARBA00034078"/>
    </source>
</evidence>
<name>A0ABD3PE48_9STRA</name>
<evidence type="ECO:0000313" key="3">
    <source>
        <dbReference type="EMBL" id="KAL3786071.1"/>
    </source>
</evidence>
<comment type="caution">
    <text evidence="3">The sequence shown here is derived from an EMBL/GenBank/DDBJ whole genome shotgun (WGS) entry which is preliminary data.</text>
</comment>
<proteinExistence type="predicted"/>
<evidence type="ECO:0000256" key="2">
    <source>
        <dbReference type="SAM" id="SignalP"/>
    </source>
</evidence>
<dbReference type="Gene3D" id="2.102.10.10">
    <property type="entry name" value="Rieske [2Fe-2S] iron-sulphur domain"/>
    <property type="match status" value="1"/>
</dbReference>
<gene>
    <name evidence="3" type="ORF">ACHAWO_006693</name>
</gene>
<dbReference type="SUPFAM" id="SSF50022">
    <property type="entry name" value="ISP domain"/>
    <property type="match status" value="1"/>
</dbReference>
<evidence type="ECO:0000313" key="4">
    <source>
        <dbReference type="Proteomes" id="UP001530400"/>
    </source>
</evidence>
<keyword evidence="2" id="KW-0732">Signal</keyword>
<feature type="chain" id="PRO_5044806330" description="Rieske domain-containing protein" evidence="2">
    <location>
        <begin position="21"/>
        <end position="193"/>
    </location>
</feature>
<dbReference type="InterPro" id="IPR036922">
    <property type="entry name" value="Rieske_2Fe-2S_sf"/>
</dbReference>
<sequence length="193" mass="20575">MSKYTLLLLITSSCYLSINAFSLEMMGGRRGKGNLKRSLDPSAVGDKRVKAASGVASLNGGKGQEITGVTMPDEGNIKGWAFGADKTIACANVGGKYYAVDGTCPRCAFDLYKGKLLVDREVWGKDPRVACPTCATTYSLQTGGFGPELKREGLAGFVSTWAKTATINNASQDVTAYVITMDAETGQVFCRER</sequence>
<dbReference type="Proteomes" id="UP001530400">
    <property type="component" value="Unassembled WGS sequence"/>
</dbReference>